<dbReference type="OrthoDB" id="442677at2759"/>
<feature type="compositionally biased region" description="Basic and acidic residues" evidence="6">
    <location>
        <begin position="336"/>
        <end position="350"/>
    </location>
</feature>
<dbReference type="Proteomes" id="UP000752171">
    <property type="component" value="Unassembled WGS sequence"/>
</dbReference>
<dbReference type="GeneID" id="103040112"/>
<dbReference type="InterPro" id="IPR034221">
    <property type="entry name" value="RBM34_RRM2"/>
</dbReference>
<dbReference type="PROSITE" id="PS50102">
    <property type="entry name" value="RRM"/>
    <property type="match status" value="2"/>
</dbReference>
<keyword evidence="3 5" id="KW-0694">RNA-binding</keyword>
<feature type="compositionally biased region" description="Basic and acidic residues" evidence="6">
    <location>
        <begin position="72"/>
        <end position="95"/>
    </location>
</feature>
<dbReference type="PANTHER" id="PTHR23236">
    <property type="entry name" value="EUKARYOTIC TRANSLATION INITIATION FACTOR 4B/4H"/>
    <property type="match status" value="1"/>
</dbReference>
<feature type="domain" description="RRM" evidence="7">
    <location>
        <begin position="260"/>
        <end position="337"/>
    </location>
</feature>
<evidence type="ECO:0000256" key="5">
    <source>
        <dbReference type="PROSITE-ProRule" id="PRU00176"/>
    </source>
</evidence>
<evidence type="ECO:0000256" key="1">
    <source>
        <dbReference type="ARBA" id="ARBA00004604"/>
    </source>
</evidence>
<evidence type="ECO:0000256" key="2">
    <source>
        <dbReference type="ARBA" id="ARBA00007077"/>
    </source>
</evidence>
<dbReference type="SMART" id="SM00360">
    <property type="entry name" value="RRM"/>
    <property type="match status" value="2"/>
</dbReference>
<dbReference type="GO" id="GO:0003723">
    <property type="term" value="F:RNA binding"/>
    <property type="evidence" value="ECO:0007669"/>
    <property type="project" value="UniProtKB-UniRule"/>
</dbReference>
<evidence type="ECO:0000256" key="4">
    <source>
        <dbReference type="ARBA" id="ARBA00023242"/>
    </source>
</evidence>
<feature type="compositionally biased region" description="Basic and acidic residues" evidence="6">
    <location>
        <begin position="104"/>
        <end position="119"/>
    </location>
</feature>
<dbReference type="Gene3D" id="3.30.70.330">
    <property type="match status" value="2"/>
</dbReference>
<evidence type="ECO:0000259" key="7">
    <source>
        <dbReference type="PROSITE" id="PS50102"/>
    </source>
</evidence>
<evidence type="ECO:0000256" key="3">
    <source>
        <dbReference type="ARBA" id="ARBA00022884"/>
    </source>
</evidence>
<dbReference type="PANTHER" id="PTHR23236:SF25">
    <property type="entry name" value="RNA-BINDING PROTEIN 34"/>
    <property type="match status" value="1"/>
</dbReference>
<dbReference type="AlphaFoldDB" id="A0A8B9KV68"/>
<accession>A0A8B9KV68</accession>
<gene>
    <name evidence="8" type="primary">RBM34</name>
    <name evidence="8" type="ORF">AMEX_G19667</name>
</gene>
<dbReference type="Pfam" id="PF00076">
    <property type="entry name" value="RRM_1"/>
    <property type="match status" value="1"/>
</dbReference>
<reference evidence="9" key="2">
    <citation type="submission" date="2025-05" db="UniProtKB">
        <authorList>
            <consortium name="Ensembl"/>
        </authorList>
    </citation>
    <scope>IDENTIFICATION</scope>
</reference>
<dbReference type="CDD" id="cd12394">
    <property type="entry name" value="RRM1_RBM34"/>
    <property type="match status" value="1"/>
</dbReference>
<keyword evidence="4" id="KW-0539">Nucleus</keyword>
<dbReference type="CDD" id="cd12395">
    <property type="entry name" value="RRM2_RBM34"/>
    <property type="match status" value="1"/>
</dbReference>
<protein>
    <submittedName>
        <fullName evidence="9">RNA binding motif protein 34</fullName>
    </submittedName>
    <submittedName>
        <fullName evidence="8">RNA-binding protein 34</fullName>
    </submittedName>
</protein>
<dbReference type="InterPro" id="IPR000504">
    <property type="entry name" value="RRM_dom"/>
</dbReference>
<feature type="domain" description="RRM" evidence="7">
    <location>
        <begin position="158"/>
        <end position="253"/>
    </location>
</feature>
<feature type="region of interest" description="Disordered" evidence="6">
    <location>
        <begin position="60"/>
        <end position="141"/>
    </location>
</feature>
<sequence length="434" mass="48508">MKKKKIAALQSEEAVSDAGQAYVVGLVSGSLGAKQTPPSSGALSSLFSTASSNTVVFVPAQKAKPQASPVKQDSDQVHTTKEAPKHKTAKEKSIAEKTLQNREGALKNADDEDQVEKSPKKVKRKLQKDDKETEEEAQLTKKQKIKRNMALERIKGKRTVFVGNLPVNYQKKNVKKIFKDLGVIESVRFRSVVQEDPTMSRRLATIRRQVDPKSQNINAYVVFKDEEGAANALQRNGMEVEKDIYIRVDRVAKNTHPHKRSIFVGNLPYDISELPLRQHFKECGEVEAVRLIRDRNSGMGKGFGYVLFESADSVMLALKLNGSELLSRKIRVMRSVKKEKEKQVSGPDRRNAKKLKGKGDEKRKGAQPGHFKSSKSAPGQKGNRPAEKFFKKNPGKGNKTSMYFTGEMTDPSVKKGKGQKKKFKHKKTKRSAHI</sequence>
<comment type="subcellular location">
    <subcellularLocation>
        <location evidence="1">Nucleus</location>
        <location evidence="1">Nucleolus</location>
    </subcellularLocation>
</comment>
<evidence type="ECO:0000313" key="9">
    <source>
        <dbReference type="Ensembl" id="ENSAMXP00005042060.1"/>
    </source>
</evidence>
<feature type="region of interest" description="Disordered" evidence="6">
    <location>
        <begin position="336"/>
        <end position="434"/>
    </location>
</feature>
<evidence type="ECO:0000256" key="6">
    <source>
        <dbReference type="SAM" id="MobiDB-lite"/>
    </source>
</evidence>
<reference evidence="8 11" key="1">
    <citation type="submission" date="2021-07" db="EMBL/GenBank/DDBJ databases">
        <authorList>
            <person name="Imarazene B."/>
            <person name="Zahm M."/>
            <person name="Klopp C."/>
            <person name="Cabau C."/>
            <person name="Beille S."/>
            <person name="Jouanno E."/>
            <person name="Castinel A."/>
            <person name="Lluch J."/>
            <person name="Gil L."/>
            <person name="Kuchtly C."/>
            <person name="Lopez Roques C."/>
            <person name="Donnadieu C."/>
            <person name="Parrinello H."/>
            <person name="Journot L."/>
            <person name="Du K."/>
            <person name="Schartl M."/>
            <person name="Retaux S."/>
            <person name="Guiguen Y."/>
        </authorList>
    </citation>
    <scope>NUCLEOTIDE SEQUENCE [LARGE SCALE GENOMIC DNA]</scope>
    <source>
        <strain evidence="8">Pach_M1</strain>
        <tissue evidence="8">Testis</tissue>
    </source>
</reference>
<comment type="similarity">
    <text evidence="2">Belongs to the RRM RBM34 family.</text>
</comment>
<dbReference type="InterPro" id="IPR035979">
    <property type="entry name" value="RBD_domain_sf"/>
</dbReference>
<dbReference type="Ensembl" id="ENSAMXT00005045766.1">
    <property type="protein sequence ID" value="ENSAMXP00005042060.1"/>
    <property type="gene ID" value="ENSAMXG00005019665.1"/>
</dbReference>
<dbReference type="CTD" id="23029"/>
<proteinExistence type="inferred from homology"/>
<dbReference type="InterPro" id="IPR012677">
    <property type="entry name" value="Nucleotide-bd_a/b_plait_sf"/>
</dbReference>
<dbReference type="FunFam" id="3.30.70.330:FF:000511">
    <property type="entry name" value="RNA binding motif protein 34"/>
    <property type="match status" value="1"/>
</dbReference>
<organism evidence="9 10">
    <name type="scientific">Astyanax mexicanus</name>
    <name type="common">Blind cave fish</name>
    <name type="synonym">Astyanax fasciatus mexicanus</name>
    <dbReference type="NCBI Taxonomy" id="7994"/>
    <lineage>
        <taxon>Eukaryota</taxon>
        <taxon>Metazoa</taxon>
        <taxon>Chordata</taxon>
        <taxon>Craniata</taxon>
        <taxon>Vertebrata</taxon>
        <taxon>Euteleostomi</taxon>
        <taxon>Actinopterygii</taxon>
        <taxon>Neopterygii</taxon>
        <taxon>Teleostei</taxon>
        <taxon>Ostariophysi</taxon>
        <taxon>Characiformes</taxon>
        <taxon>Characoidei</taxon>
        <taxon>Acestrorhamphidae</taxon>
        <taxon>Acestrorhamphinae</taxon>
        <taxon>Astyanax</taxon>
    </lineage>
</organism>
<dbReference type="EMBL" id="JAICCE010000016">
    <property type="protein sequence ID" value="KAG9266995.1"/>
    <property type="molecule type" value="Genomic_DNA"/>
</dbReference>
<name>A0A8B9KV68_ASTMX</name>
<evidence type="ECO:0000313" key="10">
    <source>
        <dbReference type="Proteomes" id="UP000694621"/>
    </source>
</evidence>
<dbReference type="SUPFAM" id="SSF54928">
    <property type="entry name" value="RNA-binding domain, RBD"/>
    <property type="match status" value="2"/>
</dbReference>
<feature type="compositionally biased region" description="Basic residues" evidence="6">
    <location>
        <begin position="414"/>
        <end position="434"/>
    </location>
</feature>
<dbReference type="OMA" id="KCTDEQM"/>
<evidence type="ECO:0000313" key="11">
    <source>
        <dbReference type="Proteomes" id="UP000752171"/>
    </source>
</evidence>
<dbReference type="KEGG" id="amex:103040112"/>
<dbReference type="Proteomes" id="UP000694621">
    <property type="component" value="Unplaced"/>
</dbReference>
<evidence type="ECO:0000313" key="8">
    <source>
        <dbReference type="EMBL" id="KAG9266995.1"/>
    </source>
</evidence>